<feature type="compositionally biased region" description="Basic and acidic residues" evidence="1">
    <location>
        <begin position="88"/>
        <end position="114"/>
    </location>
</feature>
<feature type="compositionally biased region" description="Basic and acidic residues" evidence="1">
    <location>
        <begin position="129"/>
        <end position="139"/>
    </location>
</feature>
<reference evidence="2" key="1">
    <citation type="submission" date="2010-08" db="EMBL/GenBank/DDBJ databases">
        <authorList>
            <person name="Weinstock G."/>
            <person name="Sodergren E."/>
            <person name="Clifton S."/>
            <person name="Fulton L."/>
            <person name="Fulton B."/>
            <person name="Courtney L."/>
            <person name="Fronick C."/>
            <person name="Harrison M."/>
            <person name="Strong C."/>
            <person name="Farmer C."/>
            <person name="Delahaunty K."/>
            <person name="Markovic C."/>
            <person name="Hall O."/>
            <person name="Minx P."/>
            <person name="Tomlinson C."/>
            <person name="Mitreva M."/>
            <person name="Hou S."/>
            <person name="Chen J."/>
            <person name="Wollam A."/>
            <person name="Pepin K.H."/>
            <person name="Johnson M."/>
            <person name="Bhonagiri V."/>
            <person name="Zhang X."/>
            <person name="Suruliraj S."/>
            <person name="Warren W."/>
            <person name="Chinwalla A."/>
            <person name="Mardis E.R."/>
            <person name="Wilson R.K."/>
        </authorList>
    </citation>
    <scope>NUCLEOTIDE SEQUENCE [LARGE SCALE GENOMIC DNA]</scope>
    <source>
        <strain evidence="2">HL044PA1</strain>
    </source>
</reference>
<sequence>MLRPSSFQPRSLRGQLHLGAPVDISRHASTLHSHAILRAAADDVALALCELTGLSYRDYPAVRGDRQLHPIMWLLRMGKLRRERKMRRQDAEERSREESAQDAEELAREEERARNAAQLQARQASLADRLAERGIHPSR</sequence>
<protein>
    <submittedName>
        <fullName evidence="2">Uncharacterized protein</fullName>
    </submittedName>
</protein>
<comment type="caution">
    <text evidence="2">The sequence shown here is derived from an EMBL/GenBank/DDBJ whole genome shotgun (WGS) entry which is preliminary data.</text>
</comment>
<feature type="compositionally biased region" description="Low complexity" evidence="1">
    <location>
        <begin position="115"/>
        <end position="128"/>
    </location>
</feature>
<gene>
    <name evidence="2" type="ORF">HMPREF9607_00603</name>
</gene>
<proteinExistence type="predicted"/>
<keyword evidence="3" id="KW-1185">Reference proteome</keyword>
<evidence type="ECO:0000256" key="1">
    <source>
        <dbReference type="SAM" id="MobiDB-lite"/>
    </source>
</evidence>
<evidence type="ECO:0000313" key="3">
    <source>
        <dbReference type="Proteomes" id="UP000003179"/>
    </source>
</evidence>
<accession>A0ABN0C739</accession>
<organism evidence="2 3">
    <name type="scientific">Cutibacterium modestum HL044PA1</name>
    <dbReference type="NCBI Taxonomy" id="765109"/>
    <lineage>
        <taxon>Bacteria</taxon>
        <taxon>Bacillati</taxon>
        <taxon>Actinomycetota</taxon>
        <taxon>Actinomycetes</taxon>
        <taxon>Propionibacteriales</taxon>
        <taxon>Propionibacteriaceae</taxon>
        <taxon>Cutibacterium</taxon>
        <taxon>Cutibacterium modestum</taxon>
    </lineage>
</organism>
<evidence type="ECO:0000313" key="2">
    <source>
        <dbReference type="EMBL" id="EFS93127.1"/>
    </source>
</evidence>
<dbReference type="EMBL" id="ADZU01000012">
    <property type="protein sequence ID" value="EFS93127.1"/>
    <property type="molecule type" value="Genomic_DNA"/>
</dbReference>
<feature type="region of interest" description="Disordered" evidence="1">
    <location>
        <begin position="83"/>
        <end position="139"/>
    </location>
</feature>
<dbReference type="Proteomes" id="UP000003179">
    <property type="component" value="Unassembled WGS sequence"/>
</dbReference>
<name>A0ABN0C739_9ACTN</name>